<evidence type="ECO:0000313" key="3">
    <source>
        <dbReference type="Proteomes" id="UP000606730"/>
    </source>
</evidence>
<feature type="transmembrane region" description="Helical" evidence="1">
    <location>
        <begin position="75"/>
        <end position="108"/>
    </location>
</feature>
<keyword evidence="1" id="KW-0812">Transmembrane</keyword>
<keyword evidence="3" id="KW-1185">Reference proteome</keyword>
<keyword evidence="1" id="KW-0472">Membrane</keyword>
<protein>
    <submittedName>
        <fullName evidence="2">Membrane protein</fullName>
    </submittedName>
</protein>
<organism evidence="2 3">
    <name type="scientific">Actibacterium pelagium</name>
    <dbReference type="NCBI Taxonomy" id="2029103"/>
    <lineage>
        <taxon>Bacteria</taxon>
        <taxon>Pseudomonadati</taxon>
        <taxon>Pseudomonadota</taxon>
        <taxon>Alphaproteobacteria</taxon>
        <taxon>Rhodobacterales</taxon>
        <taxon>Roseobacteraceae</taxon>
        <taxon>Actibacterium</taxon>
    </lineage>
</organism>
<name>A0A917AHF4_9RHOB</name>
<dbReference type="Pfam" id="PF05437">
    <property type="entry name" value="AzlD"/>
    <property type="match status" value="1"/>
</dbReference>
<proteinExistence type="predicted"/>
<reference evidence="2" key="1">
    <citation type="journal article" date="2014" name="Int. J. Syst. Evol. Microbiol.">
        <title>Complete genome sequence of Corynebacterium casei LMG S-19264T (=DSM 44701T), isolated from a smear-ripened cheese.</title>
        <authorList>
            <consortium name="US DOE Joint Genome Institute (JGI-PGF)"/>
            <person name="Walter F."/>
            <person name="Albersmeier A."/>
            <person name="Kalinowski J."/>
            <person name="Ruckert C."/>
        </authorList>
    </citation>
    <scope>NUCLEOTIDE SEQUENCE</scope>
    <source>
        <strain evidence="2">CGMCC 1.16012</strain>
    </source>
</reference>
<keyword evidence="1" id="KW-1133">Transmembrane helix</keyword>
<dbReference type="OrthoDB" id="6119856at2"/>
<feature type="transmembrane region" description="Helical" evidence="1">
    <location>
        <begin position="43"/>
        <end position="63"/>
    </location>
</feature>
<evidence type="ECO:0000256" key="1">
    <source>
        <dbReference type="SAM" id="Phobius"/>
    </source>
</evidence>
<dbReference type="RefSeq" id="WP_095594134.1">
    <property type="nucleotide sequence ID" value="NZ_BMKN01000002.1"/>
</dbReference>
<gene>
    <name evidence="2" type="ORF">GCM10011517_22070</name>
</gene>
<evidence type="ECO:0000313" key="2">
    <source>
        <dbReference type="EMBL" id="GGE54025.1"/>
    </source>
</evidence>
<dbReference type="InterPro" id="IPR008407">
    <property type="entry name" value="Brnchd-chn_aa_trnsp_AzlD"/>
</dbReference>
<dbReference type="Proteomes" id="UP000606730">
    <property type="component" value="Unassembled WGS sequence"/>
</dbReference>
<accession>A0A917AHF4</accession>
<dbReference type="AlphaFoldDB" id="A0A917AHF4"/>
<dbReference type="EMBL" id="BMKN01000002">
    <property type="protein sequence ID" value="GGE54025.1"/>
    <property type="molecule type" value="Genomic_DNA"/>
</dbReference>
<feature type="transmembrane region" description="Helical" evidence="1">
    <location>
        <begin position="6"/>
        <end position="31"/>
    </location>
</feature>
<sequence length="109" mass="11553">MSQSSTEIWMAIAALGLGTFLLRFSFLGILGKRELPDWVLRHLRYTPVAVLPGLIAPLVLWPAATDGQPDPARLLAAGVTLLIGVLTHNAVIAICSGAATLYSALYLLG</sequence>
<reference evidence="2" key="2">
    <citation type="submission" date="2020-09" db="EMBL/GenBank/DDBJ databases">
        <authorList>
            <person name="Sun Q."/>
            <person name="Zhou Y."/>
        </authorList>
    </citation>
    <scope>NUCLEOTIDE SEQUENCE</scope>
    <source>
        <strain evidence="2">CGMCC 1.16012</strain>
    </source>
</reference>
<comment type="caution">
    <text evidence="2">The sequence shown here is derived from an EMBL/GenBank/DDBJ whole genome shotgun (WGS) entry which is preliminary data.</text>
</comment>